<dbReference type="InterPro" id="IPR047662">
    <property type="entry name" value="SemiSWEET"/>
</dbReference>
<dbReference type="InterPro" id="IPR006603">
    <property type="entry name" value="PQ-loop_rpt"/>
</dbReference>
<evidence type="ECO:0008006" key="8">
    <source>
        <dbReference type="Google" id="ProtNLM"/>
    </source>
</evidence>
<evidence type="ECO:0000256" key="3">
    <source>
        <dbReference type="ARBA" id="ARBA00022989"/>
    </source>
</evidence>
<dbReference type="SMART" id="SM00679">
    <property type="entry name" value="CTNS"/>
    <property type="match status" value="1"/>
</dbReference>
<gene>
    <name evidence="6" type="ORF">AWN73_08355</name>
</gene>
<evidence type="ECO:0000313" key="7">
    <source>
        <dbReference type="Proteomes" id="UP000238081"/>
    </source>
</evidence>
<evidence type="ECO:0000256" key="1">
    <source>
        <dbReference type="ARBA" id="ARBA00004141"/>
    </source>
</evidence>
<keyword evidence="2 5" id="KW-0812">Transmembrane</keyword>
<dbReference type="Proteomes" id="UP000238081">
    <property type="component" value="Unassembled WGS sequence"/>
</dbReference>
<reference evidence="6 7" key="1">
    <citation type="submission" date="2016-01" db="EMBL/GenBank/DDBJ databases">
        <title>Characterization of the Clostridium difficile lineages that are prevalent in Hong Kong and China.</title>
        <authorList>
            <person name="Kwok J.S.-L."/>
            <person name="Lam W.-Y."/>
            <person name="Ip M."/>
            <person name="Chan T.-F."/>
            <person name="Hawkey P.M."/>
            <person name="Tsui S.K.-W."/>
        </authorList>
    </citation>
    <scope>NUCLEOTIDE SEQUENCE [LARGE SCALE GENOMIC DNA]</scope>
    <source>
        <strain evidence="6 7">300064</strain>
    </source>
</reference>
<sequence>MIGTIAATLTTLGFLPQVFQVIKTKNTQGISLGMYLMTTTGIFLWAVYGFMNKDMPLLAANTISFISASIILYHKLRYNKSY</sequence>
<accession>A0A2S7FEH0</accession>
<protein>
    <recommendedName>
        <fullName evidence="8">MtN3 and saliva related transmembrane protein</fullName>
    </recommendedName>
</protein>
<feature type="transmembrane region" description="Helical" evidence="5">
    <location>
        <begin position="57"/>
        <end position="76"/>
    </location>
</feature>
<evidence type="ECO:0000313" key="6">
    <source>
        <dbReference type="EMBL" id="PPV17321.1"/>
    </source>
</evidence>
<dbReference type="GO" id="GO:0016020">
    <property type="term" value="C:membrane"/>
    <property type="evidence" value="ECO:0007669"/>
    <property type="project" value="UniProtKB-SubCell"/>
</dbReference>
<comment type="subcellular location">
    <subcellularLocation>
        <location evidence="1">Membrane</location>
        <topology evidence="1">Multi-pass membrane protein</topology>
    </subcellularLocation>
</comment>
<dbReference type="RefSeq" id="WP_043663938.1">
    <property type="nucleotide sequence ID" value="NZ_JADNPC010000003.1"/>
</dbReference>
<dbReference type="AlphaFoldDB" id="A0A2S7FEH0"/>
<evidence type="ECO:0000256" key="5">
    <source>
        <dbReference type="SAM" id="Phobius"/>
    </source>
</evidence>
<proteinExistence type="predicted"/>
<organism evidence="6 7">
    <name type="scientific">Clostridium butyricum</name>
    <dbReference type="NCBI Taxonomy" id="1492"/>
    <lineage>
        <taxon>Bacteria</taxon>
        <taxon>Bacillati</taxon>
        <taxon>Bacillota</taxon>
        <taxon>Clostridia</taxon>
        <taxon>Eubacteriales</taxon>
        <taxon>Clostridiaceae</taxon>
        <taxon>Clostridium</taxon>
    </lineage>
</organism>
<feature type="transmembrane region" description="Helical" evidence="5">
    <location>
        <begin position="30"/>
        <end position="50"/>
    </location>
</feature>
<dbReference type="GO" id="GO:0051119">
    <property type="term" value="F:sugar transmembrane transporter activity"/>
    <property type="evidence" value="ECO:0007669"/>
    <property type="project" value="InterPro"/>
</dbReference>
<dbReference type="Pfam" id="PF04193">
    <property type="entry name" value="PQ-loop"/>
    <property type="match status" value="1"/>
</dbReference>
<dbReference type="Gene3D" id="1.20.1280.290">
    <property type="match status" value="1"/>
</dbReference>
<name>A0A2S7FEH0_CLOBU</name>
<keyword evidence="4 5" id="KW-0472">Membrane</keyword>
<comment type="caution">
    <text evidence="6">The sequence shown here is derived from an EMBL/GenBank/DDBJ whole genome shotgun (WGS) entry which is preliminary data.</text>
</comment>
<evidence type="ECO:0000256" key="2">
    <source>
        <dbReference type="ARBA" id="ARBA00022692"/>
    </source>
</evidence>
<dbReference type="EMBL" id="LRDH01000035">
    <property type="protein sequence ID" value="PPV17321.1"/>
    <property type="molecule type" value="Genomic_DNA"/>
</dbReference>
<dbReference type="NCBIfam" id="NF037968">
    <property type="entry name" value="SemiSWEET_2"/>
    <property type="match status" value="1"/>
</dbReference>
<keyword evidence="3 5" id="KW-1133">Transmembrane helix</keyword>
<evidence type="ECO:0000256" key="4">
    <source>
        <dbReference type="ARBA" id="ARBA00023136"/>
    </source>
</evidence>